<name>A0A2P4SNZ3_BAMTH</name>
<dbReference type="Proteomes" id="UP000237246">
    <property type="component" value="Unassembled WGS sequence"/>
</dbReference>
<evidence type="ECO:0000313" key="1">
    <source>
        <dbReference type="EMBL" id="POI25833.1"/>
    </source>
</evidence>
<comment type="caution">
    <text evidence="1">The sequence shown here is derived from an EMBL/GenBank/DDBJ whole genome shotgun (WGS) entry which is preliminary data.</text>
</comment>
<reference evidence="1 2" key="1">
    <citation type="submission" date="2018-01" db="EMBL/GenBank/DDBJ databases">
        <title>Comparison of the Chinese Bamboo Partridge and Red Junglefowl genome sequences highlights the importance of demography in genome evolution.</title>
        <authorList>
            <person name="Tiley G.P."/>
            <person name="Kimball R.T."/>
            <person name="Braun E.L."/>
            <person name="Burleigh J.G."/>
        </authorList>
    </citation>
    <scope>NUCLEOTIDE SEQUENCE [LARGE SCALE GENOMIC DNA]</scope>
    <source>
        <strain evidence="1">RTK389</strain>
        <tissue evidence="1">Blood</tissue>
    </source>
</reference>
<dbReference type="EMBL" id="PPHD01032005">
    <property type="protein sequence ID" value="POI25833.1"/>
    <property type="molecule type" value="Genomic_DNA"/>
</dbReference>
<protein>
    <submittedName>
        <fullName evidence="1">Uncharacterized protein</fullName>
    </submittedName>
</protein>
<gene>
    <name evidence="1" type="ORF">CIB84_010416</name>
</gene>
<keyword evidence="2" id="KW-1185">Reference proteome</keyword>
<organism evidence="1 2">
    <name type="scientific">Bambusicola thoracicus</name>
    <name type="common">Chinese bamboo-partridge</name>
    <name type="synonym">Perdix thoracica</name>
    <dbReference type="NCBI Taxonomy" id="9083"/>
    <lineage>
        <taxon>Eukaryota</taxon>
        <taxon>Metazoa</taxon>
        <taxon>Chordata</taxon>
        <taxon>Craniata</taxon>
        <taxon>Vertebrata</taxon>
        <taxon>Euteleostomi</taxon>
        <taxon>Archelosauria</taxon>
        <taxon>Archosauria</taxon>
        <taxon>Dinosauria</taxon>
        <taxon>Saurischia</taxon>
        <taxon>Theropoda</taxon>
        <taxon>Coelurosauria</taxon>
        <taxon>Aves</taxon>
        <taxon>Neognathae</taxon>
        <taxon>Galloanserae</taxon>
        <taxon>Galliformes</taxon>
        <taxon>Phasianidae</taxon>
        <taxon>Perdicinae</taxon>
        <taxon>Bambusicola</taxon>
    </lineage>
</organism>
<accession>A0A2P4SNZ3</accession>
<evidence type="ECO:0000313" key="2">
    <source>
        <dbReference type="Proteomes" id="UP000237246"/>
    </source>
</evidence>
<sequence>FLSFSVKLVLTSAGSQSSAHCIKQRWHLLSKDTNNPWTGFGREHVPALFEKASPATADFAHLPSIYCVFVNDDDDPRAVWMSRRHLTGILSRRGAVSLCSACR</sequence>
<feature type="non-terminal residue" evidence="1">
    <location>
        <position position="1"/>
    </location>
</feature>
<dbReference type="AlphaFoldDB" id="A0A2P4SNZ3"/>
<proteinExistence type="predicted"/>